<comment type="caution">
    <text evidence="5">The sequence shown here is derived from an EMBL/GenBank/DDBJ whole genome shotgun (WGS) entry which is preliminary data.</text>
</comment>
<dbReference type="InterPro" id="IPR050314">
    <property type="entry name" value="Glycosyl_Hydrlase_18"/>
</dbReference>
<reference evidence="5 6" key="1">
    <citation type="submission" date="2018-08" db="EMBL/GenBank/DDBJ databases">
        <title>Mucilaginibacter terrae sp. nov., isolated from manganese diggings.</title>
        <authorList>
            <person name="Huang Y."/>
            <person name="Zhou Z."/>
        </authorList>
    </citation>
    <scope>NUCLEOTIDE SEQUENCE [LARGE SCALE GENOMIC DNA]</scope>
    <source>
        <strain evidence="5 6">ZH6</strain>
    </source>
</reference>
<comment type="catalytic activity">
    <reaction evidence="1">
        <text>Random endo-hydrolysis of N-acetyl-beta-D-glucosaminide (1-&gt;4)-beta-linkages in chitin and chitodextrins.</text>
        <dbReference type="EC" id="3.2.1.14"/>
    </reaction>
</comment>
<organism evidence="5 6">
    <name type="scientific">Mucilaginibacter terrenus</name>
    <dbReference type="NCBI Taxonomy" id="2482727"/>
    <lineage>
        <taxon>Bacteria</taxon>
        <taxon>Pseudomonadati</taxon>
        <taxon>Bacteroidota</taxon>
        <taxon>Sphingobacteriia</taxon>
        <taxon>Sphingobacteriales</taxon>
        <taxon>Sphingobacteriaceae</taxon>
        <taxon>Mucilaginibacter</taxon>
    </lineage>
</organism>
<evidence type="ECO:0000256" key="2">
    <source>
        <dbReference type="ARBA" id="ARBA00012729"/>
    </source>
</evidence>
<dbReference type="PANTHER" id="PTHR11177:SF317">
    <property type="entry name" value="CHITINASE 12-RELATED"/>
    <property type="match status" value="1"/>
</dbReference>
<dbReference type="EMBL" id="QWDE01000001">
    <property type="protein sequence ID" value="RFZ85919.1"/>
    <property type="molecule type" value="Genomic_DNA"/>
</dbReference>
<dbReference type="GO" id="GO:0008843">
    <property type="term" value="F:endochitinase activity"/>
    <property type="evidence" value="ECO:0007669"/>
    <property type="project" value="UniProtKB-EC"/>
</dbReference>
<evidence type="ECO:0000313" key="5">
    <source>
        <dbReference type="EMBL" id="RFZ85919.1"/>
    </source>
</evidence>
<evidence type="ECO:0000256" key="3">
    <source>
        <dbReference type="SAM" id="SignalP"/>
    </source>
</evidence>
<dbReference type="Proteomes" id="UP000260823">
    <property type="component" value="Unassembled WGS sequence"/>
</dbReference>
<dbReference type="GO" id="GO:0005576">
    <property type="term" value="C:extracellular region"/>
    <property type="evidence" value="ECO:0007669"/>
    <property type="project" value="TreeGrafter"/>
</dbReference>
<feature type="domain" description="GH18" evidence="4">
    <location>
        <begin position="27"/>
        <end position="317"/>
    </location>
</feature>
<keyword evidence="6" id="KW-1185">Reference proteome</keyword>
<dbReference type="GO" id="GO:0005975">
    <property type="term" value="P:carbohydrate metabolic process"/>
    <property type="evidence" value="ECO:0007669"/>
    <property type="project" value="InterPro"/>
</dbReference>
<dbReference type="GO" id="GO:0008061">
    <property type="term" value="F:chitin binding"/>
    <property type="evidence" value="ECO:0007669"/>
    <property type="project" value="InterPro"/>
</dbReference>
<dbReference type="PANTHER" id="PTHR11177">
    <property type="entry name" value="CHITINASE"/>
    <property type="match status" value="1"/>
</dbReference>
<evidence type="ECO:0000313" key="6">
    <source>
        <dbReference type="Proteomes" id="UP000260823"/>
    </source>
</evidence>
<protein>
    <recommendedName>
        <fullName evidence="2">chitinase</fullName>
        <ecNumber evidence="2">3.2.1.14</ecNumber>
    </recommendedName>
</protein>
<dbReference type="GO" id="GO:0006032">
    <property type="term" value="P:chitin catabolic process"/>
    <property type="evidence" value="ECO:0007669"/>
    <property type="project" value="TreeGrafter"/>
</dbReference>
<accession>A0A3E2NYA0</accession>
<dbReference type="OrthoDB" id="9775889at2"/>
<dbReference type="InterPro" id="IPR011583">
    <property type="entry name" value="Chitinase_II/V-like_cat"/>
</dbReference>
<dbReference type="Gene3D" id="3.20.20.80">
    <property type="entry name" value="Glycosidases"/>
    <property type="match status" value="1"/>
</dbReference>
<gene>
    <name evidence="5" type="ORF">DYU05_10140</name>
</gene>
<feature type="chain" id="PRO_5017602156" description="chitinase" evidence="3">
    <location>
        <begin position="21"/>
        <end position="326"/>
    </location>
</feature>
<dbReference type="RefSeq" id="WP_117382815.1">
    <property type="nucleotide sequence ID" value="NZ_QWDE01000001.1"/>
</dbReference>
<name>A0A3E2NYA0_9SPHI</name>
<dbReference type="AlphaFoldDB" id="A0A3E2NYA0"/>
<feature type="signal peptide" evidence="3">
    <location>
        <begin position="1"/>
        <end position="20"/>
    </location>
</feature>
<dbReference type="Pfam" id="PF00704">
    <property type="entry name" value="Glyco_hydro_18"/>
    <property type="match status" value="1"/>
</dbReference>
<dbReference type="PROSITE" id="PS51910">
    <property type="entry name" value="GH18_2"/>
    <property type="match status" value="1"/>
</dbReference>
<evidence type="ECO:0000259" key="4">
    <source>
        <dbReference type="PROSITE" id="PS51910"/>
    </source>
</evidence>
<dbReference type="InterPro" id="IPR001223">
    <property type="entry name" value="Glyco_hydro18_cat"/>
</dbReference>
<dbReference type="EC" id="3.2.1.14" evidence="2"/>
<dbReference type="SUPFAM" id="SSF51445">
    <property type="entry name" value="(Trans)glycosidases"/>
    <property type="match status" value="1"/>
</dbReference>
<dbReference type="InterPro" id="IPR017853">
    <property type="entry name" value="GH"/>
</dbReference>
<sequence>MNKRCGWLLLLVFLSLKSIAQQQDCKFMVVGYTRNNINLLEQVKHIKLKNITHLNIAFVNPDSAGNFIAPIDLHKVVKLAHRKHVLVLLSFGGGSPPKYLPALLAADRQTKLIDALVKLAVDNNADGIDVDLEGHMINQDYESFVSGLSASLKAHGKLMTAAIAGYYAERYTNKALARFDFVNIMSYDKTGPWNQAKPGQHAPYDMAVQDIAYWTGRGIPKEKLNLGVPFYAYGFGQGAPADMTYKDVVDQFPGAEDKDEVVLPAGGTMYYNGIPTIKAKTKLALDKAAGVMIWQLMQDANGKKSLLRAINKGIKNYKNAVGKKLD</sequence>
<proteinExistence type="predicted"/>
<evidence type="ECO:0000256" key="1">
    <source>
        <dbReference type="ARBA" id="ARBA00000822"/>
    </source>
</evidence>
<dbReference type="Gene3D" id="3.40.5.30">
    <property type="entry name" value="(Trans)glycosidases - domain 2"/>
    <property type="match status" value="1"/>
</dbReference>
<keyword evidence="3" id="KW-0732">Signal</keyword>
<dbReference type="SMART" id="SM00636">
    <property type="entry name" value="Glyco_18"/>
    <property type="match status" value="1"/>
</dbReference>